<dbReference type="GO" id="GO:0006355">
    <property type="term" value="P:regulation of DNA-templated transcription"/>
    <property type="evidence" value="ECO:0007669"/>
    <property type="project" value="InterPro"/>
</dbReference>
<dbReference type="RefSeq" id="WP_069809572.1">
    <property type="nucleotide sequence ID" value="NZ_CP017305.1"/>
</dbReference>
<dbReference type="Gene3D" id="1.10.1220.10">
    <property type="entry name" value="Met repressor-like"/>
    <property type="match status" value="1"/>
</dbReference>
<dbReference type="InterPro" id="IPR008651">
    <property type="entry name" value="Uncharacterised_HicB"/>
</dbReference>
<dbReference type="KEGG" id="clz:BIU88_05950"/>
<protein>
    <recommendedName>
        <fullName evidence="1">HicB-like antitoxin of toxin-antitoxin system domain-containing protein</fullName>
    </recommendedName>
</protein>
<dbReference type="SUPFAM" id="SSF47598">
    <property type="entry name" value="Ribbon-helix-helix"/>
    <property type="match status" value="1"/>
</dbReference>
<organism evidence="2 3">
    <name type="scientific">Chlorobaculum limnaeum</name>
    <dbReference type="NCBI Taxonomy" id="274537"/>
    <lineage>
        <taxon>Bacteria</taxon>
        <taxon>Pseudomonadati</taxon>
        <taxon>Chlorobiota</taxon>
        <taxon>Chlorobiia</taxon>
        <taxon>Chlorobiales</taxon>
        <taxon>Chlorobiaceae</taxon>
        <taxon>Chlorobaculum</taxon>
    </lineage>
</organism>
<evidence type="ECO:0000313" key="2">
    <source>
        <dbReference type="EMBL" id="AOS83731.1"/>
    </source>
</evidence>
<keyword evidence="3" id="KW-1185">Reference proteome</keyword>
<evidence type="ECO:0000313" key="3">
    <source>
        <dbReference type="Proteomes" id="UP000095185"/>
    </source>
</evidence>
<dbReference type="Proteomes" id="UP000095185">
    <property type="component" value="Chromosome"/>
</dbReference>
<dbReference type="EMBL" id="CP017305">
    <property type="protein sequence ID" value="AOS83731.1"/>
    <property type="molecule type" value="Genomic_DNA"/>
</dbReference>
<accession>A0A1D8D011</accession>
<evidence type="ECO:0000259" key="1">
    <source>
        <dbReference type="Pfam" id="PF15919"/>
    </source>
</evidence>
<dbReference type="SUPFAM" id="SSF143100">
    <property type="entry name" value="TTHA1013/TTHA0281-like"/>
    <property type="match status" value="1"/>
</dbReference>
<dbReference type="InterPro" id="IPR013321">
    <property type="entry name" value="Arc_rbn_hlx_hlx"/>
</dbReference>
<reference evidence="2" key="1">
    <citation type="submission" date="2016-09" db="EMBL/GenBank/DDBJ databases">
        <title>Genome sequence of Chlorobaculum limnaeum.</title>
        <authorList>
            <person name="Liu Z."/>
            <person name="Tank M."/>
            <person name="Bryant D.A."/>
        </authorList>
    </citation>
    <scope>NUCLEOTIDE SEQUENCE [LARGE SCALE GENOMIC DNA]</scope>
    <source>
        <strain evidence="2">DSM 1677</strain>
    </source>
</reference>
<dbReference type="AlphaFoldDB" id="A0A1D8D011"/>
<dbReference type="InterPro" id="IPR031807">
    <property type="entry name" value="HicB-like"/>
</dbReference>
<dbReference type="Pfam" id="PF15919">
    <property type="entry name" value="HicB_lk_antitox"/>
    <property type="match status" value="1"/>
</dbReference>
<dbReference type="InterPro" id="IPR035069">
    <property type="entry name" value="TTHA1013/TTHA0281-like"/>
</dbReference>
<sequence>MRDLRQYPFEIHPLSDDDGGGYLISFPDFSECISDGETVEEAIQNGQDALAETIAALESIGQPVPEPGSGGDYSGKFIQRVPKSLHARLAARAKQEGVSMNSLVISFLSESLGKRETA</sequence>
<feature type="domain" description="HicB-like antitoxin of toxin-antitoxin system" evidence="1">
    <location>
        <begin position="7"/>
        <end position="69"/>
    </location>
</feature>
<gene>
    <name evidence="2" type="ORF">BIU88_05950</name>
</gene>
<dbReference type="Pfam" id="PF05534">
    <property type="entry name" value="HicB"/>
    <property type="match status" value="1"/>
</dbReference>
<proteinExistence type="predicted"/>
<name>A0A1D8D011_CHLLM</name>
<dbReference type="Gene3D" id="3.30.160.250">
    <property type="match status" value="1"/>
</dbReference>
<dbReference type="InterPro" id="IPR010985">
    <property type="entry name" value="Ribbon_hlx_hlx"/>
</dbReference>
<dbReference type="OrthoDB" id="5297106at2"/>